<proteinExistence type="inferred from homology"/>
<dbReference type="CDD" id="cd03445">
    <property type="entry name" value="Thioesterase_II_repeat2"/>
    <property type="match status" value="1"/>
</dbReference>
<evidence type="ECO:0000256" key="4">
    <source>
        <dbReference type="ARBA" id="ARBA00023098"/>
    </source>
</evidence>
<sequence>MLEVMPKTTSELLDLLDLTETSPDVFSGSQPDTIMQRTYGGQVMAQAIVAAYKTLPEDRRMHSMHAFFLRPGNAHVPITYKASRLRDGRTFSTRRVDASQEKDIFGMSASFHHMEDSRLNHQDELPSPTPPPEKCPRLVDFMNAAYGEHPMWHEWDALDVRFAGDSAGNGSPKLPKIPVHSHKSHMRVWIKTQDKLPDDNAIHQAILAYASDLTLLSVTTVPHSVAFMSTKIQTASIDHAMWFHRQGRADEWLLYDMISPSASHALGYGTGRLFQDGKLIASCAQEGLVREVENRPILS</sequence>
<evidence type="ECO:0000256" key="2">
    <source>
        <dbReference type="ARBA" id="ARBA00011881"/>
    </source>
</evidence>
<dbReference type="PATRIC" id="fig|883161.3.peg.1705"/>
<dbReference type="Pfam" id="PF13622">
    <property type="entry name" value="4HBT_3"/>
    <property type="match status" value="1"/>
</dbReference>
<evidence type="ECO:0000256" key="1">
    <source>
        <dbReference type="ARBA" id="ARBA00006538"/>
    </source>
</evidence>
<evidence type="ECO:0000256" key="5">
    <source>
        <dbReference type="ARBA" id="ARBA00050943"/>
    </source>
</evidence>
<dbReference type="PANTHER" id="PTHR11066">
    <property type="entry name" value="ACYL-COA THIOESTERASE"/>
    <property type="match status" value="1"/>
</dbReference>
<dbReference type="InterPro" id="IPR042171">
    <property type="entry name" value="Acyl-CoA_hotdog"/>
</dbReference>
<dbReference type="CDD" id="cd03444">
    <property type="entry name" value="Thioesterase_II_repeat1"/>
    <property type="match status" value="1"/>
</dbReference>
<evidence type="ECO:0000259" key="8">
    <source>
        <dbReference type="Pfam" id="PF02551"/>
    </source>
</evidence>
<dbReference type="InterPro" id="IPR003703">
    <property type="entry name" value="Acyl_CoA_thio"/>
</dbReference>
<feature type="domain" description="Acyl-CoA thioesterase 2 C-terminal" evidence="8">
    <location>
        <begin position="184"/>
        <end position="288"/>
    </location>
</feature>
<dbReference type="GO" id="GO:0009062">
    <property type="term" value="P:fatty acid catabolic process"/>
    <property type="evidence" value="ECO:0007669"/>
    <property type="project" value="TreeGrafter"/>
</dbReference>
<dbReference type="Pfam" id="PF02551">
    <property type="entry name" value="Acyl_CoA_thio"/>
    <property type="match status" value="1"/>
</dbReference>
<dbReference type="GO" id="GO:0006637">
    <property type="term" value="P:acyl-CoA metabolic process"/>
    <property type="evidence" value="ECO:0007669"/>
    <property type="project" value="InterPro"/>
</dbReference>
<organism evidence="10 11">
    <name type="scientific">Propionimicrobium lymphophilum ACS-093-V-SCH5</name>
    <dbReference type="NCBI Taxonomy" id="883161"/>
    <lineage>
        <taxon>Bacteria</taxon>
        <taxon>Bacillati</taxon>
        <taxon>Actinomycetota</taxon>
        <taxon>Actinomycetes</taxon>
        <taxon>Propionibacteriales</taxon>
        <taxon>Propionibacteriaceae</taxon>
        <taxon>Propionimicrobium</taxon>
    </lineage>
</organism>
<dbReference type="Proteomes" id="UP000014417">
    <property type="component" value="Unassembled WGS sequence"/>
</dbReference>
<reference evidence="10 11" key="1">
    <citation type="submission" date="2013-04" db="EMBL/GenBank/DDBJ databases">
        <title>The Genome Sequence of Propionimicrobium lymphophilum ACS-093-V-SCH5.</title>
        <authorList>
            <consortium name="The Broad Institute Genomics Platform"/>
            <person name="Earl A."/>
            <person name="Ward D."/>
            <person name="Feldgarden M."/>
            <person name="Gevers D."/>
            <person name="Saerens B."/>
            <person name="Vaneechoutte M."/>
            <person name="Walker B."/>
            <person name="Young S."/>
            <person name="Zeng Q."/>
            <person name="Gargeya S."/>
            <person name="Fitzgerald M."/>
            <person name="Haas B."/>
            <person name="Abouelleil A."/>
            <person name="Allen A.W."/>
            <person name="Alvarado L."/>
            <person name="Arachchi H.M."/>
            <person name="Berlin A.M."/>
            <person name="Chapman S.B."/>
            <person name="Gainer-Dewar J."/>
            <person name="Goldberg J."/>
            <person name="Griggs A."/>
            <person name="Gujja S."/>
            <person name="Hansen M."/>
            <person name="Howarth C."/>
            <person name="Imamovic A."/>
            <person name="Ireland A."/>
            <person name="Larimer J."/>
            <person name="McCowan C."/>
            <person name="Murphy C."/>
            <person name="Pearson M."/>
            <person name="Poon T.W."/>
            <person name="Priest M."/>
            <person name="Roberts A."/>
            <person name="Saif S."/>
            <person name="Shea T."/>
            <person name="Sisk P."/>
            <person name="Sykes S."/>
            <person name="Wortman J."/>
            <person name="Nusbaum C."/>
            <person name="Birren B."/>
        </authorList>
    </citation>
    <scope>NUCLEOTIDE SEQUENCE [LARGE SCALE GENOMIC DNA]</scope>
    <source>
        <strain evidence="10 11">ACS-093-V-SCH5</strain>
    </source>
</reference>
<evidence type="ECO:0000313" key="10">
    <source>
        <dbReference type="EMBL" id="EPD32154.1"/>
    </source>
</evidence>
<dbReference type="Gene3D" id="2.40.160.210">
    <property type="entry name" value="Acyl-CoA thioesterase, double hotdog domain"/>
    <property type="match status" value="1"/>
</dbReference>
<dbReference type="InterPro" id="IPR049449">
    <property type="entry name" value="TesB_ACOT8-like_N"/>
</dbReference>
<dbReference type="InterPro" id="IPR025652">
    <property type="entry name" value="TesB_C"/>
</dbReference>
<name>S2WWN4_9ACTN</name>
<evidence type="ECO:0000256" key="6">
    <source>
        <dbReference type="ARBA" id="ARBA00071120"/>
    </source>
</evidence>
<evidence type="ECO:0000313" key="11">
    <source>
        <dbReference type="Proteomes" id="UP000014417"/>
    </source>
</evidence>
<evidence type="ECO:0000256" key="3">
    <source>
        <dbReference type="ARBA" id="ARBA00022801"/>
    </source>
</evidence>
<comment type="subunit">
    <text evidence="2">Homotetramer.</text>
</comment>
<dbReference type="PANTHER" id="PTHR11066:SF34">
    <property type="entry name" value="ACYL-COENZYME A THIOESTERASE 8"/>
    <property type="match status" value="1"/>
</dbReference>
<dbReference type="AlphaFoldDB" id="S2WWN4"/>
<accession>S2WWN4</accession>
<dbReference type="SUPFAM" id="SSF54637">
    <property type="entry name" value="Thioesterase/thiol ester dehydrase-isomerase"/>
    <property type="match status" value="2"/>
</dbReference>
<feature type="domain" description="Acyl-CoA thioesterase-like N-terminal HotDog" evidence="9">
    <location>
        <begin position="35"/>
        <end position="112"/>
    </location>
</feature>
<dbReference type="GO" id="GO:0047617">
    <property type="term" value="F:fatty acyl-CoA hydrolase activity"/>
    <property type="evidence" value="ECO:0007669"/>
    <property type="project" value="UniProtKB-EC"/>
</dbReference>
<keyword evidence="3" id="KW-0378">Hydrolase</keyword>
<dbReference type="InterPro" id="IPR029069">
    <property type="entry name" value="HotDog_dom_sf"/>
</dbReference>
<comment type="caution">
    <text evidence="10">The sequence shown here is derived from an EMBL/GenBank/DDBJ whole genome shotgun (WGS) entry which is preliminary data.</text>
</comment>
<keyword evidence="11" id="KW-1185">Reference proteome</keyword>
<dbReference type="STRING" id="883161.HMPREF9306_01718"/>
<keyword evidence="4" id="KW-0443">Lipid metabolism</keyword>
<evidence type="ECO:0000256" key="7">
    <source>
        <dbReference type="ARBA" id="ARBA00079653"/>
    </source>
</evidence>
<evidence type="ECO:0000259" key="9">
    <source>
        <dbReference type="Pfam" id="PF13622"/>
    </source>
</evidence>
<dbReference type="HOGENOM" id="CLU_032690_0_0_11"/>
<protein>
    <recommendedName>
        <fullName evidence="6">Acyl-CoA thioesterase 2</fullName>
    </recommendedName>
    <alternativeName>
        <fullName evidence="7">Thioesterase II</fullName>
    </alternativeName>
</protein>
<dbReference type="FunFam" id="2.40.160.210:FF:000001">
    <property type="entry name" value="Acyl-CoA thioesterase II"/>
    <property type="match status" value="1"/>
</dbReference>
<gene>
    <name evidence="10" type="ORF">HMPREF9306_01718</name>
</gene>
<comment type="similarity">
    <text evidence="1">Belongs to the C/M/P thioester hydrolase family.</text>
</comment>
<comment type="catalytic activity">
    <reaction evidence="5">
        <text>a fatty acyl-CoA + H2O = a fatty acid + CoA + H(+)</text>
        <dbReference type="Rhea" id="RHEA:16781"/>
        <dbReference type="ChEBI" id="CHEBI:15377"/>
        <dbReference type="ChEBI" id="CHEBI:15378"/>
        <dbReference type="ChEBI" id="CHEBI:28868"/>
        <dbReference type="ChEBI" id="CHEBI:57287"/>
        <dbReference type="ChEBI" id="CHEBI:77636"/>
        <dbReference type="EC" id="3.1.2.20"/>
    </reaction>
    <physiologicalReaction direction="left-to-right" evidence="5">
        <dbReference type="Rhea" id="RHEA:16782"/>
    </physiologicalReaction>
</comment>
<dbReference type="EMBL" id="AGZR01000009">
    <property type="protein sequence ID" value="EPD32154.1"/>
    <property type="molecule type" value="Genomic_DNA"/>
</dbReference>